<evidence type="ECO:0000259" key="3">
    <source>
        <dbReference type="Pfam" id="PF00534"/>
    </source>
</evidence>
<dbReference type="RefSeq" id="WP_271419199.1">
    <property type="nucleotide sequence ID" value="NZ_CP115668.1"/>
</dbReference>
<evidence type="ECO:0000256" key="2">
    <source>
        <dbReference type="ARBA" id="ARBA00022679"/>
    </source>
</evidence>
<protein>
    <submittedName>
        <fullName evidence="5">Glycosyltransferase</fullName>
        <ecNumber evidence="5">2.4.-.-</ecNumber>
    </submittedName>
</protein>
<dbReference type="Proteomes" id="UP001212097">
    <property type="component" value="Chromosome"/>
</dbReference>
<evidence type="ECO:0000313" key="5">
    <source>
        <dbReference type="EMBL" id="WCC81021.1"/>
    </source>
</evidence>
<dbReference type="InterPro" id="IPR028098">
    <property type="entry name" value="Glyco_trans_4-like_N"/>
</dbReference>
<name>A0ABY7R143_9ACTN</name>
<organism evidence="5 6">
    <name type="scientific">Cutibacterium equinum</name>
    <dbReference type="NCBI Taxonomy" id="3016342"/>
    <lineage>
        <taxon>Bacteria</taxon>
        <taxon>Bacillati</taxon>
        <taxon>Actinomycetota</taxon>
        <taxon>Actinomycetes</taxon>
        <taxon>Propionibacteriales</taxon>
        <taxon>Propionibacteriaceae</taxon>
        <taxon>Cutibacterium</taxon>
    </lineage>
</organism>
<evidence type="ECO:0000313" key="6">
    <source>
        <dbReference type="Proteomes" id="UP001212097"/>
    </source>
</evidence>
<reference evidence="5 6" key="1">
    <citation type="submission" date="2023-01" db="EMBL/GenBank/DDBJ databases">
        <authorList>
            <person name="Lee S.H."/>
            <person name="Jung H.S."/>
            <person name="Yun J.U."/>
        </authorList>
    </citation>
    <scope>NUCLEOTIDE SEQUENCE [LARGE SCALE GENOMIC DNA]</scope>
    <source>
        <strain evidence="5 6">CBA3108</strain>
    </source>
</reference>
<proteinExistence type="predicted"/>
<dbReference type="PANTHER" id="PTHR45947">
    <property type="entry name" value="SULFOQUINOVOSYL TRANSFERASE SQD2"/>
    <property type="match status" value="1"/>
</dbReference>
<accession>A0ABY7R143</accession>
<dbReference type="SUPFAM" id="SSF53756">
    <property type="entry name" value="UDP-Glycosyltransferase/glycogen phosphorylase"/>
    <property type="match status" value="1"/>
</dbReference>
<feature type="domain" description="Glycosyl transferase family 1" evidence="3">
    <location>
        <begin position="190"/>
        <end position="342"/>
    </location>
</feature>
<sequence length="370" mass="39926">MRVMVLSRGIPSPEAPLRGIFEYDQAVALRYQGHDVVLAVLDARSARHWRRFGTRIEHAVERDDGITVVRMDVPVGAVSARTDHRVHAWAVRRLHRRVTSEWGTPDVVHAHFARFAAAAARAQLPEPLVWTEHDSHLANPDRRLTEDMSVAGDRADAVVSVSQSLSSQLATHGITSTVIPNIVDVELFDRPARAHEATVVVSVATLNPGKGMVDLAHAVEKVPGVQLRIIGDGPQRRQLEAIAAHNPNVVVLGAQPRERIAEEFAGADAFALASYSETFGVACAEALAAGLPVLTTASGGPQEFIDDSNGIVVPVGDIDALADGLQQVLGRSWDRAAIAWQARSRFAAGPVVDQLETVYRQAISRRATTG</sequence>
<dbReference type="InterPro" id="IPR001296">
    <property type="entry name" value="Glyco_trans_1"/>
</dbReference>
<evidence type="ECO:0000256" key="1">
    <source>
        <dbReference type="ARBA" id="ARBA00022676"/>
    </source>
</evidence>
<feature type="domain" description="Glycosyltransferase subfamily 4-like N-terminal" evidence="4">
    <location>
        <begin position="24"/>
        <end position="186"/>
    </location>
</feature>
<dbReference type="InterPro" id="IPR050194">
    <property type="entry name" value="Glycosyltransferase_grp1"/>
</dbReference>
<reference evidence="5 6" key="2">
    <citation type="submission" date="2023-06" db="EMBL/GenBank/DDBJ databases">
        <title>The Gram-positive Non-spore-bearing Anaerobic Bacilli of Human Feces.</title>
        <authorList>
            <person name="Eggerth A.H."/>
        </authorList>
    </citation>
    <scope>NUCLEOTIDE SEQUENCE [LARGE SCALE GENOMIC DNA]</scope>
    <source>
        <strain evidence="5 6">CBA3108</strain>
    </source>
</reference>
<dbReference type="EMBL" id="CP115668">
    <property type="protein sequence ID" value="WCC81021.1"/>
    <property type="molecule type" value="Genomic_DNA"/>
</dbReference>
<keyword evidence="6" id="KW-1185">Reference proteome</keyword>
<evidence type="ECO:0000259" key="4">
    <source>
        <dbReference type="Pfam" id="PF13439"/>
    </source>
</evidence>
<keyword evidence="2 5" id="KW-0808">Transferase</keyword>
<dbReference type="PANTHER" id="PTHR45947:SF3">
    <property type="entry name" value="SULFOQUINOVOSYL TRANSFERASE SQD2"/>
    <property type="match status" value="1"/>
</dbReference>
<keyword evidence="1 5" id="KW-0328">Glycosyltransferase</keyword>
<dbReference type="Pfam" id="PF00534">
    <property type="entry name" value="Glycos_transf_1"/>
    <property type="match status" value="1"/>
</dbReference>
<dbReference type="Pfam" id="PF13439">
    <property type="entry name" value="Glyco_transf_4"/>
    <property type="match status" value="1"/>
</dbReference>
<dbReference type="GO" id="GO:0016757">
    <property type="term" value="F:glycosyltransferase activity"/>
    <property type="evidence" value="ECO:0007669"/>
    <property type="project" value="UniProtKB-KW"/>
</dbReference>
<dbReference type="Gene3D" id="3.40.50.2000">
    <property type="entry name" value="Glycogen Phosphorylase B"/>
    <property type="match status" value="2"/>
</dbReference>
<dbReference type="EC" id="2.4.-.-" evidence="5"/>
<gene>
    <name evidence="5" type="ORF">O6R08_03120</name>
</gene>